<protein>
    <submittedName>
        <fullName evidence="1">Uncharacterized protein</fullName>
    </submittedName>
</protein>
<comment type="caution">
    <text evidence="1">The sequence shown here is derived from an EMBL/GenBank/DDBJ whole genome shotgun (WGS) entry which is preliminary data.</text>
</comment>
<dbReference type="Proteomes" id="UP000054630">
    <property type="component" value="Unassembled WGS sequence"/>
</dbReference>
<accession>A0A0V0SDP8</accession>
<dbReference type="AlphaFoldDB" id="A0A0V0SDP8"/>
<evidence type="ECO:0000313" key="1">
    <source>
        <dbReference type="EMBL" id="KRX24755.1"/>
    </source>
</evidence>
<dbReference type="EMBL" id="JYDL01000016">
    <property type="protein sequence ID" value="KRX24755.1"/>
    <property type="molecule type" value="Genomic_DNA"/>
</dbReference>
<dbReference type="OrthoDB" id="5928375at2759"/>
<evidence type="ECO:0000313" key="2">
    <source>
        <dbReference type="Proteomes" id="UP000054630"/>
    </source>
</evidence>
<sequence length="142" mass="16625">MTSLRTTDDSKFSLLTHPSTDCGWYQDFPLHAKSLHGMKKKYCIQYDCSETLLLGAKLTVKINTDSATLSKEEFFQVKQKKRSNNIILSRIEAIWTRSVENCNLRHRYEVLRIGDEAQYVVYVMPVVIYARHFELFYIYGKS</sequence>
<organism evidence="1 2">
    <name type="scientific">Trichinella nelsoni</name>
    <dbReference type="NCBI Taxonomy" id="6336"/>
    <lineage>
        <taxon>Eukaryota</taxon>
        <taxon>Metazoa</taxon>
        <taxon>Ecdysozoa</taxon>
        <taxon>Nematoda</taxon>
        <taxon>Enoplea</taxon>
        <taxon>Dorylaimia</taxon>
        <taxon>Trichinellida</taxon>
        <taxon>Trichinellidae</taxon>
        <taxon>Trichinella</taxon>
    </lineage>
</organism>
<gene>
    <name evidence="1" type="ORF">T07_636</name>
</gene>
<keyword evidence="2" id="KW-1185">Reference proteome</keyword>
<proteinExistence type="predicted"/>
<name>A0A0V0SDP8_9BILA</name>
<reference evidence="1 2" key="1">
    <citation type="submission" date="2015-01" db="EMBL/GenBank/DDBJ databases">
        <title>Evolution of Trichinella species and genotypes.</title>
        <authorList>
            <person name="Korhonen P.K."/>
            <person name="Edoardo P."/>
            <person name="Giuseppe L.R."/>
            <person name="Gasser R.B."/>
        </authorList>
    </citation>
    <scope>NUCLEOTIDE SEQUENCE [LARGE SCALE GENOMIC DNA]</scope>
    <source>
        <strain evidence="1">ISS37</strain>
    </source>
</reference>